<evidence type="ECO:0000313" key="3">
    <source>
        <dbReference type="Proteomes" id="UP000095409"/>
    </source>
</evidence>
<gene>
    <name evidence="2" type="ORF">ERS852394_02102</name>
</gene>
<accession>A0A174EQH6</accession>
<name>A0A174EQH6_9FIRM</name>
<feature type="transmembrane region" description="Helical" evidence="1">
    <location>
        <begin position="168"/>
        <end position="187"/>
    </location>
</feature>
<dbReference type="AlphaFoldDB" id="A0A174EQH6"/>
<feature type="transmembrane region" description="Helical" evidence="1">
    <location>
        <begin position="108"/>
        <end position="132"/>
    </location>
</feature>
<keyword evidence="1" id="KW-0812">Transmembrane</keyword>
<organism evidence="2 3">
    <name type="scientific">Blautia obeum</name>
    <dbReference type="NCBI Taxonomy" id="40520"/>
    <lineage>
        <taxon>Bacteria</taxon>
        <taxon>Bacillati</taxon>
        <taxon>Bacillota</taxon>
        <taxon>Clostridia</taxon>
        <taxon>Lachnospirales</taxon>
        <taxon>Lachnospiraceae</taxon>
        <taxon>Blautia</taxon>
    </lineage>
</organism>
<sequence>MTREEYMTKLQKYLRKLPKQDYEDAIEYFNEYFSDTDEEGQQRLMEELGTPKEAAADLMYNLLDRKIQEQDESGEEKKSKKGITLLAVLAIMSTPVTVPLFIAMLAVLLAAVICVVCVIFSDFIAAFSILLVGGKLLLRGLVSFPYSLSGALMITGCGLLGIGCAILLYLLGIYLCKWTGMLLVMLARKIAGKRGKNHEKNK</sequence>
<evidence type="ECO:0000313" key="2">
    <source>
        <dbReference type="EMBL" id="CUO40084.1"/>
    </source>
</evidence>
<protein>
    <submittedName>
        <fullName evidence="2">Predicted membrane protein</fullName>
    </submittedName>
</protein>
<proteinExistence type="predicted"/>
<feature type="transmembrane region" description="Helical" evidence="1">
    <location>
        <begin position="144"/>
        <end position="162"/>
    </location>
</feature>
<keyword evidence="1" id="KW-0472">Membrane</keyword>
<dbReference type="Pfam" id="PF22564">
    <property type="entry name" value="HAAS"/>
    <property type="match status" value="1"/>
</dbReference>
<reference evidence="2 3" key="1">
    <citation type="submission" date="2015-09" db="EMBL/GenBank/DDBJ databases">
        <authorList>
            <consortium name="Pathogen Informatics"/>
        </authorList>
    </citation>
    <scope>NUCLEOTIDE SEQUENCE [LARGE SCALE GENOMIC DNA]</scope>
    <source>
        <strain evidence="2 3">2789STDY5608837</strain>
    </source>
</reference>
<evidence type="ECO:0000256" key="1">
    <source>
        <dbReference type="SAM" id="Phobius"/>
    </source>
</evidence>
<keyword evidence="1" id="KW-1133">Transmembrane helix</keyword>
<dbReference type="RefSeq" id="WP_070100270.1">
    <property type="nucleotide sequence ID" value="NZ_CYZD01000010.1"/>
</dbReference>
<feature type="transmembrane region" description="Helical" evidence="1">
    <location>
        <begin position="83"/>
        <end position="102"/>
    </location>
</feature>
<dbReference type="EMBL" id="CYZD01000010">
    <property type="protein sequence ID" value="CUO40084.1"/>
    <property type="molecule type" value="Genomic_DNA"/>
</dbReference>
<dbReference type="Proteomes" id="UP000095409">
    <property type="component" value="Unassembled WGS sequence"/>
</dbReference>